<name>A0ABV7I3J4_9HYPH</name>
<dbReference type="CDD" id="cd03207">
    <property type="entry name" value="GST_C_8"/>
    <property type="match status" value="1"/>
</dbReference>
<dbReference type="PANTHER" id="PTHR44051:SF21">
    <property type="entry name" value="GLUTATHIONE S-TRANSFERASE FAMILY PROTEIN"/>
    <property type="match status" value="1"/>
</dbReference>
<proteinExistence type="predicted"/>
<gene>
    <name evidence="2" type="ORF">ACFOHV_13510</name>
</gene>
<dbReference type="InterPro" id="IPR036249">
    <property type="entry name" value="Thioredoxin-like_sf"/>
</dbReference>
<dbReference type="EMBL" id="JBHRTG010000019">
    <property type="protein sequence ID" value="MFC3164291.1"/>
    <property type="molecule type" value="Genomic_DNA"/>
</dbReference>
<dbReference type="SFLD" id="SFLDS00019">
    <property type="entry name" value="Glutathione_Transferase_(cytos"/>
    <property type="match status" value="1"/>
</dbReference>
<dbReference type="InterPro" id="IPR004045">
    <property type="entry name" value="Glutathione_S-Trfase_N"/>
</dbReference>
<protein>
    <submittedName>
        <fullName evidence="2">Glutathione S-transferase family protein</fullName>
    </submittedName>
</protein>
<dbReference type="CDD" id="cd03046">
    <property type="entry name" value="GST_N_GTT1_like"/>
    <property type="match status" value="1"/>
</dbReference>
<dbReference type="Proteomes" id="UP001595647">
    <property type="component" value="Unassembled WGS sequence"/>
</dbReference>
<dbReference type="SFLD" id="SFLDG00358">
    <property type="entry name" value="Main_(cytGST)"/>
    <property type="match status" value="1"/>
</dbReference>
<dbReference type="Gene3D" id="3.40.30.10">
    <property type="entry name" value="Glutaredoxin"/>
    <property type="match status" value="1"/>
</dbReference>
<dbReference type="SUPFAM" id="SSF52833">
    <property type="entry name" value="Thioredoxin-like"/>
    <property type="match status" value="1"/>
</dbReference>
<feature type="domain" description="GST N-terminal" evidence="1">
    <location>
        <begin position="1"/>
        <end position="81"/>
    </location>
</feature>
<evidence type="ECO:0000313" key="3">
    <source>
        <dbReference type="Proteomes" id="UP001595647"/>
    </source>
</evidence>
<sequence>MTELTFYTNPMSRGRIVRWMLEETGQPYRTEIVPFGAPMKSSEYRAVNPMGKVPSIRHGETVVTECAAICAYLADAFPEAGLAPPTTERGSYYRWLFFAAGPLEAATSNRALGFEVPADRQRMIGYGSYEDVMDTLEYAVSQTAYVTGDRFTAADVYVGSHIGWGLHTGSIEKRPAFEGYLARVINRPAAARAAALDEAATREMQGA</sequence>
<dbReference type="SFLD" id="SFLDG01150">
    <property type="entry name" value="Main.1:_Beta-like"/>
    <property type="match status" value="1"/>
</dbReference>
<dbReference type="PROSITE" id="PS50404">
    <property type="entry name" value="GST_NTER"/>
    <property type="match status" value="1"/>
</dbReference>
<dbReference type="Pfam" id="PF13409">
    <property type="entry name" value="GST_N_2"/>
    <property type="match status" value="1"/>
</dbReference>
<dbReference type="PANTHER" id="PTHR44051">
    <property type="entry name" value="GLUTATHIONE S-TRANSFERASE-RELATED"/>
    <property type="match status" value="1"/>
</dbReference>
<dbReference type="InterPro" id="IPR040079">
    <property type="entry name" value="Glutathione_S-Trfase"/>
</dbReference>
<comment type="caution">
    <text evidence="2">The sequence shown here is derived from an EMBL/GenBank/DDBJ whole genome shotgun (WGS) entry which is preliminary data.</text>
</comment>
<dbReference type="Gene3D" id="1.20.1050.10">
    <property type="match status" value="1"/>
</dbReference>
<evidence type="ECO:0000259" key="1">
    <source>
        <dbReference type="PROSITE" id="PS50404"/>
    </source>
</evidence>
<evidence type="ECO:0000313" key="2">
    <source>
        <dbReference type="EMBL" id="MFC3164291.1"/>
    </source>
</evidence>
<keyword evidence="3" id="KW-1185">Reference proteome</keyword>
<dbReference type="InterPro" id="IPR036282">
    <property type="entry name" value="Glutathione-S-Trfase_C_sf"/>
</dbReference>
<organism evidence="2 3">
    <name type="scientific">Ciceribacter thiooxidans</name>
    <dbReference type="NCBI Taxonomy" id="1969821"/>
    <lineage>
        <taxon>Bacteria</taxon>
        <taxon>Pseudomonadati</taxon>
        <taxon>Pseudomonadota</taxon>
        <taxon>Alphaproteobacteria</taxon>
        <taxon>Hyphomicrobiales</taxon>
        <taxon>Rhizobiaceae</taxon>
        <taxon>Ciceribacter</taxon>
    </lineage>
</organism>
<reference evidence="3" key="1">
    <citation type="journal article" date="2019" name="Int. J. Syst. Evol. Microbiol.">
        <title>The Global Catalogue of Microorganisms (GCM) 10K type strain sequencing project: providing services to taxonomists for standard genome sequencing and annotation.</title>
        <authorList>
            <consortium name="The Broad Institute Genomics Platform"/>
            <consortium name="The Broad Institute Genome Sequencing Center for Infectious Disease"/>
            <person name="Wu L."/>
            <person name="Ma J."/>
        </authorList>
    </citation>
    <scope>NUCLEOTIDE SEQUENCE [LARGE SCALE GENOMIC DNA]</scope>
    <source>
        <strain evidence="3">KCTC 52231</strain>
    </source>
</reference>
<accession>A0ABV7I3J4</accession>
<dbReference type="RefSeq" id="WP_182307031.1">
    <property type="nucleotide sequence ID" value="NZ_CP059896.1"/>
</dbReference>
<dbReference type="SUPFAM" id="SSF47616">
    <property type="entry name" value="GST C-terminal domain-like"/>
    <property type="match status" value="1"/>
</dbReference>